<feature type="transmembrane region" description="Helical" evidence="9">
    <location>
        <begin position="20"/>
        <end position="50"/>
    </location>
</feature>
<feature type="transmembrane region" description="Helical" evidence="9">
    <location>
        <begin position="210"/>
        <end position="232"/>
    </location>
</feature>
<organism evidence="11 12">
    <name type="scientific">Caproiciproducens galactitolivorans</name>
    <dbReference type="NCBI Taxonomy" id="642589"/>
    <lineage>
        <taxon>Bacteria</taxon>
        <taxon>Bacillati</taxon>
        <taxon>Bacillota</taxon>
        <taxon>Clostridia</taxon>
        <taxon>Eubacteriales</taxon>
        <taxon>Acutalibacteraceae</taxon>
        <taxon>Caproiciproducens</taxon>
    </lineage>
</organism>
<keyword evidence="7 9" id="KW-1133">Transmembrane helix</keyword>
<keyword evidence="3 9" id="KW-0813">Transport</keyword>
<dbReference type="InterPro" id="IPR035906">
    <property type="entry name" value="MetI-like_sf"/>
</dbReference>
<dbReference type="Pfam" id="PF00528">
    <property type="entry name" value="BPD_transp_1"/>
    <property type="match status" value="1"/>
</dbReference>
<proteinExistence type="inferred from homology"/>
<dbReference type="GO" id="GO:0043190">
    <property type="term" value="C:ATP-binding cassette (ABC) transporter complex"/>
    <property type="evidence" value="ECO:0007669"/>
    <property type="project" value="InterPro"/>
</dbReference>
<comment type="subcellular location">
    <subcellularLocation>
        <location evidence="1 9">Cell membrane</location>
        <topology evidence="1 9">Multi-pass membrane protein</topology>
    </subcellularLocation>
</comment>
<dbReference type="SUPFAM" id="SSF161098">
    <property type="entry name" value="MetI-like"/>
    <property type="match status" value="1"/>
</dbReference>
<dbReference type="OrthoDB" id="9787841at2"/>
<gene>
    <name evidence="11" type="primary">yecS</name>
    <name evidence="11" type="ORF">CAGA_12330</name>
</gene>
<sequence>MNLPGDADFFGWVLYIAKHYGVIFLNGAGITFLLALVGTLIGCVIGLLVGVLRTLPVRRDANTFVKTLHRLLQFILAAYIEVFRGTPMIVQAMVLYYGSMQVFKVDMTPLFAGFFVVSINTGAYMAETVRGGIGSIDIGQTEGAMAIGMSHWQTMLYVILPQTLRNILPQIGNNLIINIKDTSVLNVISVTELYFSGNSAAGAFMRYFEVFFIICVIYFIMTFTCSRLLLWIEHKIDGSSYYSLVKSDMMADPSGHNPVQMGGGKTWTN</sequence>
<evidence type="ECO:0000256" key="8">
    <source>
        <dbReference type="ARBA" id="ARBA00023136"/>
    </source>
</evidence>
<accession>A0A4Z0YCQ7</accession>
<comment type="caution">
    <text evidence="11">The sequence shown here is derived from an EMBL/GenBank/DDBJ whole genome shotgun (WGS) entry which is preliminary data.</text>
</comment>
<dbReference type="AlphaFoldDB" id="A0A4Z0YCQ7"/>
<evidence type="ECO:0000256" key="4">
    <source>
        <dbReference type="ARBA" id="ARBA00022475"/>
    </source>
</evidence>
<evidence type="ECO:0000256" key="7">
    <source>
        <dbReference type="ARBA" id="ARBA00022989"/>
    </source>
</evidence>
<evidence type="ECO:0000313" key="11">
    <source>
        <dbReference type="EMBL" id="TGJ76690.1"/>
    </source>
</evidence>
<dbReference type="Gene3D" id="1.10.3720.10">
    <property type="entry name" value="MetI-like"/>
    <property type="match status" value="1"/>
</dbReference>
<keyword evidence="5 9" id="KW-0812">Transmembrane</keyword>
<dbReference type="Proteomes" id="UP000297714">
    <property type="component" value="Unassembled WGS sequence"/>
</dbReference>
<protein>
    <submittedName>
        <fullName evidence="11">Inner membrane amino-acid ABC transporter permease protein YecS</fullName>
    </submittedName>
</protein>
<dbReference type="PANTHER" id="PTHR30614">
    <property type="entry name" value="MEMBRANE COMPONENT OF AMINO ACID ABC TRANSPORTER"/>
    <property type="match status" value="1"/>
</dbReference>
<dbReference type="NCBIfam" id="TIGR01726">
    <property type="entry name" value="HEQRo_perm_3TM"/>
    <property type="match status" value="1"/>
</dbReference>
<dbReference type="CDD" id="cd06261">
    <property type="entry name" value="TM_PBP2"/>
    <property type="match status" value="1"/>
</dbReference>
<dbReference type="InterPro" id="IPR010065">
    <property type="entry name" value="AA_ABC_transptr_permease_3TM"/>
</dbReference>
<dbReference type="PANTHER" id="PTHR30614:SF20">
    <property type="entry name" value="GLUTAMINE TRANSPORT SYSTEM PERMEASE PROTEIN GLNP"/>
    <property type="match status" value="1"/>
</dbReference>
<keyword evidence="4" id="KW-1003">Cell membrane</keyword>
<dbReference type="EMBL" id="SRMQ01000004">
    <property type="protein sequence ID" value="TGJ76690.1"/>
    <property type="molecule type" value="Genomic_DNA"/>
</dbReference>
<evidence type="ECO:0000259" key="10">
    <source>
        <dbReference type="PROSITE" id="PS50928"/>
    </source>
</evidence>
<evidence type="ECO:0000256" key="6">
    <source>
        <dbReference type="ARBA" id="ARBA00022970"/>
    </source>
</evidence>
<feature type="domain" description="ABC transmembrane type-1" evidence="10">
    <location>
        <begin position="28"/>
        <end position="229"/>
    </location>
</feature>
<dbReference type="PROSITE" id="PS50928">
    <property type="entry name" value="ABC_TM1"/>
    <property type="match status" value="1"/>
</dbReference>
<evidence type="ECO:0000256" key="1">
    <source>
        <dbReference type="ARBA" id="ARBA00004651"/>
    </source>
</evidence>
<dbReference type="InterPro" id="IPR000515">
    <property type="entry name" value="MetI-like"/>
</dbReference>
<evidence type="ECO:0000256" key="2">
    <source>
        <dbReference type="ARBA" id="ARBA00010072"/>
    </source>
</evidence>
<dbReference type="GO" id="GO:0022857">
    <property type="term" value="F:transmembrane transporter activity"/>
    <property type="evidence" value="ECO:0007669"/>
    <property type="project" value="InterPro"/>
</dbReference>
<dbReference type="InterPro" id="IPR043429">
    <property type="entry name" value="ArtM/GltK/GlnP/TcyL/YhdX-like"/>
</dbReference>
<name>A0A4Z0YCQ7_9FIRM</name>
<keyword evidence="12" id="KW-1185">Reference proteome</keyword>
<evidence type="ECO:0000256" key="9">
    <source>
        <dbReference type="RuleBase" id="RU363032"/>
    </source>
</evidence>
<comment type="similarity">
    <text evidence="2">Belongs to the binding-protein-dependent transport system permease family. HisMQ subfamily.</text>
</comment>
<feature type="transmembrane region" description="Helical" evidence="9">
    <location>
        <begin position="71"/>
        <end position="97"/>
    </location>
</feature>
<dbReference type="RefSeq" id="WP_135659075.1">
    <property type="nucleotide sequence ID" value="NZ_SRMQ01000004.1"/>
</dbReference>
<evidence type="ECO:0000313" key="12">
    <source>
        <dbReference type="Proteomes" id="UP000297714"/>
    </source>
</evidence>
<feature type="transmembrane region" description="Helical" evidence="9">
    <location>
        <begin position="109"/>
        <end position="126"/>
    </location>
</feature>
<keyword evidence="8 9" id="KW-0472">Membrane</keyword>
<evidence type="ECO:0000256" key="3">
    <source>
        <dbReference type="ARBA" id="ARBA00022448"/>
    </source>
</evidence>
<keyword evidence="6" id="KW-0029">Amino-acid transport</keyword>
<dbReference type="GO" id="GO:0006865">
    <property type="term" value="P:amino acid transport"/>
    <property type="evidence" value="ECO:0007669"/>
    <property type="project" value="UniProtKB-KW"/>
</dbReference>
<reference evidence="11 12" key="1">
    <citation type="submission" date="2019-04" db="EMBL/GenBank/DDBJ databases">
        <authorList>
            <person name="Poehlein A."/>
            <person name="Bengelsdorf F.R."/>
            <person name="Duerre P."/>
            <person name="Daniel R."/>
        </authorList>
    </citation>
    <scope>NUCLEOTIDE SEQUENCE [LARGE SCALE GENOMIC DNA]</scope>
    <source>
        <strain evidence="11 12">BS-1</strain>
    </source>
</reference>
<evidence type="ECO:0000256" key="5">
    <source>
        <dbReference type="ARBA" id="ARBA00022692"/>
    </source>
</evidence>